<proteinExistence type="predicted"/>
<reference evidence="2" key="1">
    <citation type="submission" date="2021-02" db="EMBL/GenBank/DDBJ databases">
        <authorList>
            <person name="Nowell W R."/>
        </authorList>
    </citation>
    <scope>NUCLEOTIDE SEQUENCE</scope>
</reference>
<accession>A0A819NK42</accession>
<name>A0A819NK42_9BILA</name>
<evidence type="ECO:0000313" key="2">
    <source>
        <dbReference type="EMBL" id="CAF3996220.1"/>
    </source>
</evidence>
<sequence length="190" mass="21224">MKIFGCDESDLESISDSDNEIYLNQLVEPVNNNNQPAAGELELEIETPLQDLNELNDKQELNGTGNYDELEQISDDEIIIDPLNVNNHRVVVDDQNYQDDNARPREQQSTATNGLDPRTTNLLAGHEDIIDSDRSIPCSFISEWSTWDGLDSATTILFGENLDVVDLDLSIPCPFTNGMIHLIQCCPTQS</sequence>
<organism evidence="2 3">
    <name type="scientific">Adineta steineri</name>
    <dbReference type="NCBI Taxonomy" id="433720"/>
    <lineage>
        <taxon>Eukaryota</taxon>
        <taxon>Metazoa</taxon>
        <taxon>Spiralia</taxon>
        <taxon>Gnathifera</taxon>
        <taxon>Rotifera</taxon>
        <taxon>Eurotatoria</taxon>
        <taxon>Bdelloidea</taxon>
        <taxon>Adinetida</taxon>
        <taxon>Adinetidae</taxon>
        <taxon>Adineta</taxon>
    </lineage>
</organism>
<comment type="caution">
    <text evidence="2">The sequence shown here is derived from an EMBL/GenBank/DDBJ whole genome shotgun (WGS) entry which is preliminary data.</text>
</comment>
<evidence type="ECO:0000256" key="1">
    <source>
        <dbReference type="SAM" id="MobiDB-lite"/>
    </source>
</evidence>
<dbReference type="Proteomes" id="UP000663868">
    <property type="component" value="Unassembled WGS sequence"/>
</dbReference>
<dbReference type="EMBL" id="CAJOBB010002758">
    <property type="protein sequence ID" value="CAF3996220.1"/>
    <property type="molecule type" value="Genomic_DNA"/>
</dbReference>
<feature type="region of interest" description="Disordered" evidence="1">
    <location>
        <begin position="95"/>
        <end position="120"/>
    </location>
</feature>
<feature type="compositionally biased region" description="Polar residues" evidence="1">
    <location>
        <begin position="107"/>
        <end position="120"/>
    </location>
</feature>
<protein>
    <submittedName>
        <fullName evidence="2">Uncharacterized protein</fullName>
    </submittedName>
</protein>
<evidence type="ECO:0000313" key="3">
    <source>
        <dbReference type="Proteomes" id="UP000663868"/>
    </source>
</evidence>
<gene>
    <name evidence="2" type="ORF">KXQ929_LOCUS28204</name>
</gene>
<dbReference type="AlphaFoldDB" id="A0A819NK42"/>